<feature type="compositionally biased region" description="Polar residues" evidence="1">
    <location>
        <begin position="86"/>
        <end position="95"/>
    </location>
</feature>
<evidence type="ECO:0000313" key="2">
    <source>
        <dbReference type="EMBL" id="RNA17258.1"/>
    </source>
</evidence>
<name>A0A3M7R1X1_BRAPC</name>
<keyword evidence="3" id="KW-1185">Reference proteome</keyword>
<reference evidence="2 3" key="1">
    <citation type="journal article" date="2018" name="Sci. Rep.">
        <title>Genomic signatures of local adaptation to the degree of environmental predictability in rotifers.</title>
        <authorList>
            <person name="Franch-Gras L."/>
            <person name="Hahn C."/>
            <person name="Garcia-Roger E.M."/>
            <person name="Carmona M.J."/>
            <person name="Serra M."/>
            <person name="Gomez A."/>
        </authorList>
    </citation>
    <scope>NUCLEOTIDE SEQUENCE [LARGE SCALE GENOMIC DNA]</scope>
    <source>
        <strain evidence="2">HYR1</strain>
    </source>
</reference>
<evidence type="ECO:0000256" key="1">
    <source>
        <dbReference type="SAM" id="MobiDB-lite"/>
    </source>
</evidence>
<proteinExistence type="predicted"/>
<organism evidence="2 3">
    <name type="scientific">Brachionus plicatilis</name>
    <name type="common">Marine rotifer</name>
    <name type="synonym">Brachionus muelleri</name>
    <dbReference type="NCBI Taxonomy" id="10195"/>
    <lineage>
        <taxon>Eukaryota</taxon>
        <taxon>Metazoa</taxon>
        <taxon>Spiralia</taxon>
        <taxon>Gnathifera</taxon>
        <taxon>Rotifera</taxon>
        <taxon>Eurotatoria</taxon>
        <taxon>Monogononta</taxon>
        <taxon>Pseudotrocha</taxon>
        <taxon>Ploima</taxon>
        <taxon>Brachionidae</taxon>
        <taxon>Brachionus</taxon>
    </lineage>
</organism>
<feature type="non-terminal residue" evidence="2">
    <location>
        <position position="1"/>
    </location>
</feature>
<sequence length="103" mass="12000">GDDDDDEPEEAMIKNDNLFEEENLEDEFDESNMDPMENDEPGEDLTLKNFNPIARINRRKNNSKKSETNIEPQNEPDDDLDDQPFAESNVNQYKSQEMVMNLT</sequence>
<protein>
    <submittedName>
        <fullName evidence="2">Uncharacterized protein</fullName>
    </submittedName>
</protein>
<dbReference type="EMBL" id="REGN01004486">
    <property type="protein sequence ID" value="RNA17258.1"/>
    <property type="molecule type" value="Genomic_DNA"/>
</dbReference>
<feature type="compositionally biased region" description="Acidic residues" evidence="1">
    <location>
        <begin position="1"/>
        <end position="10"/>
    </location>
</feature>
<feature type="compositionally biased region" description="Acidic residues" evidence="1">
    <location>
        <begin position="18"/>
        <end position="43"/>
    </location>
</feature>
<dbReference type="Proteomes" id="UP000276133">
    <property type="component" value="Unassembled WGS sequence"/>
</dbReference>
<dbReference type="AlphaFoldDB" id="A0A3M7R1X1"/>
<evidence type="ECO:0000313" key="3">
    <source>
        <dbReference type="Proteomes" id="UP000276133"/>
    </source>
</evidence>
<feature type="region of interest" description="Disordered" evidence="1">
    <location>
        <begin position="1"/>
        <end position="103"/>
    </location>
</feature>
<feature type="compositionally biased region" description="Acidic residues" evidence="1">
    <location>
        <begin position="74"/>
        <end position="84"/>
    </location>
</feature>
<accession>A0A3M7R1X1</accession>
<gene>
    <name evidence="2" type="ORF">BpHYR1_028701</name>
</gene>
<comment type="caution">
    <text evidence="2">The sequence shown here is derived from an EMBL/GenBank/DDBJ whole genome shotgun (WGS) entry which is preliminary data.</text>
</comment>